<evidence type="ECO:0000313" key="2">
    <source>
        <dbReference type="Proteomes" id="UP001165960"/>
    </source>
</evidence>
<evidence type="ECO:0000313" key="1">
    <source>
        <dbReference type="EMBL" id="KAJ9069172.1"/>
    </source>
</evidence>
<sequence>MAWARARLACSLSDLLGGPFAPGTGEDSTANMPSELVTLVGGGSDSDDGDSLHPSPSSFLTPQTLSQKILPDPLVPPPEKPHSHQGVSAGI</sequence>
<reference evidence="1" key="1">
    <citation type="submission" date="2022-04" db="EMBL/GenBank/DDBJ databases">
        <title>Genome of the entomopathogenic fungus Entomophthora muscae.</title>
        <authorList>
            <person name="Elya C."/>
            <person name="Lovett B.R."/>
            <person name="Lee E."/>
            <person name="Macias A.M."/>
            <person name="Hajek A.E."/>
            <person name="De Bivort B.L."/>
            <person name="Kasson M.T."/>
            <person name="De Fine Licht H.H."/>
            <person name="Stajich J.E."/>
        </authorList>
    </citation>
    <scope>NUCLEOTIDE SEQUENCE</scope>
    <source>
        <strain evidence="1">Berkeley</strain>
    </source>
</reference>
<dbReference type="Proteomes" id="UP001165960">
    <property type="component" value="Unassembled WGS sequence"/>
</dbReference>
<proteinExistence type="predicted"/>
<protein>
    <submittedName>
        <fullName evidence="1">Uncharacterized protein</fullName>
    </submittedName>
</protein>
<keyword evidence="2" id="KW-1185">Reference proteome</keyword>
<comment type="caution">
    <text evidence="1">The sequence shown here is derived from an EMBL/GenBank/DDBJ whole genome shotgun (WGS) entry which is preliminary data.</text>
</comment>
<organism evidence="1 2">
    <name type="scientific">Entomophthora muscae</name>
    <dbReference type="NCBI Taxonomy" id="34485"/>
    <lineage>
        <taxon>Eukaryota</taxon>
        <taxon>Fungi</taxon>
        <taxon>Fungi incertae sedis</taxon>
        <taxon>Zoopagomycota</taxon>
        <taxon>Entomophthoromycotina</taxon>
        <taxon>Entomophthoromycetes</taxon>
        <taxon>Entomophthorales</taxon>
        <taxon>Entomophthoraceae</taxon>
        <taxon>Entomophthora</taxon>
    </lineage>
</organism>
<dbReference type="EMBL" id="QTSX02003653">
    <property type="protein sequence ID" value="KAJ9069172.1"/>
    <property type="molecule type" value="Genomic_DNA"/>
</dbReference>
<accession>A0ACC2T3M8</accession>
<name>A0ACC2T3M8_9FUNG</name>
<gene>
    <name evidence="1" type="ORF">DSO57_1021315</name>
</gene>